<organism evidence="1 2">
    <name type="scientific">Pseudopithomyces chartarum</name>
    <dbReference type="NCBI Taxonomy" id="1892770"/>
    <lineage>
        <taxon>Eukaryota</taxon>
        <taxon>Fungi</taxon>
        <taxon>Dikarya</taxon>
        <taxon>Ascomycota</taxon>
        <taxon>Pezizomycotina</taxon>
        <taxon>Dothideomycetes</taxon>
        <taxon>Pleosporomycetidae</taxon>
        <taxon>Pleosporales</taxon>
        <taxon>Massarineae</taxon>
        <taxon>Didymosphaeriaceae</taxon>
        <taxon>Pseudopithomyces</taxon>
    </lineage>
</organism>
<sequence length="115" mass="13148">MSNSDSESSERTINPLREEHIVSPFLRYWYILAIGEEEFLKQRKPPPSQETYTPEDVEEALANFKAVLRKTSWLSDFEDAENVSRGPVTLDTATVAYPDVLLMIIAEDLKLSWGI</sequence>
<reference evidence="1 2" key="1">
    <citation type="submission" date="2021-02" db="EMBL/GenBank/DDBJ databases">
        <title>Genome assembly of Pseudopithomyces chartarum.</title>
        <authorList>
            <person name="Jauregui R."/>
            <person name="Singh J."/>
            <person name="Voisey C."/>
        </authorList>
    </citation>
    <scope>NUCLEOTIDE SEQUENCE [LARGE SCALE GENOMIC DNA]</scope>
    <source>
        <strain evidence="1 2">AGR01</strain>
    </source>
</reference>
<accession>A0AAN6LYL7</accession>
<comment type="caution">
    <text evidence="1">The sequence shown here is derived from an EMBL/GenBank/DDBJ whole genome shotgun (WGS) entry which is preliminary data.</text>
</comment>
<name>A0AAN6LYL7_9PLEO</name>
<gene>
    <name evidence="1" type="ORF">GRF29_96g94266</name>
</gene>
<keyword evidence="2" id="KW-1185">Reference proteome</keyword>
<proteinExistence type="predicted"/>
<evidence type="ECO:0000313" key="2">
    <source>
        <dbReference type="Proteomes" id="UP001280581"/>
    </source>
</evidence>
<evidence type="ECO:0000313" key="1">
    <source>
        <dbReference type="EMBL" id="KAK3207705.1"/>
    </source>
</evidence>
<protein>
    <submittedName>
        <fullName evidence="1">Uncharacterized protein</fullName>
    </submittedName>
</protein>
<dbReference type="Proteomes" id="UP001280581">
    <property type="component" value="Unassembled WGS sequence"/>
</dbReference>
<dbReference type="EMBL" id="WVTA01000008">
    <property type="protein sequence ID" value="KAK3207705.1"/>
    <property type="molecule type" value="Genomic_DNA"/>
</dbReference>
<dbReference type="AlphaFoldDB" id="A0AAN6LYL7"/>